<comment type="caution">
    <text evidence="1">The sequence shown here is derived from an EMBL/GenBank/DDBJ whole genome shotgun (WGS) entry which is preliminary data.</text>
</comment>
<evidence type="ECO:0000313" key="1">
    <source>
        <dbReference type="EMBL" id="MDO5972013.1"/>
    </source>
</evidence>
<sequence length="389" mass="45390">MKQQTIEILSKAGIDDITIKKVINSGYHYKANVKLYGLGDGMPCISDTFYGSKMMIGYINFETFVSYLKGNDNTPKFSPPIYKVKSLKDALQQINEAEGTSRLFKEGLLSFRGQAREYHTKREIPNPFMADTNNKERLVIPSFYRKFVNDFSLRFNERFQKSIFQSIYGDEFVYYGIENWHNLGEENFKRYGIHTMSDLESFPDKRSQEYGKRWSKIKVSGDLTGQLPLIEQHYGMPTYGLDVTFELSTALFFASHKFKTDKEGYSFYEPIEKGKHQGVLYGFRFRDPSLVKTRDMVNNVPLFDHLKPERPIRQSCALPIFNDYNFNSALTDCDFIMYLDKDFDIEGVSNENYLIPPPEEDPFYKALVDIGKDKLDRFPFNTFARYKHD</sequence>
<organism evidence="1 2">
    <name type="scientific">Flavivirga aquimarina</name>
    <dbReference type="NCBI Taxonomy" id="2027862"/>
    <lineage>
        <taxon>Bacteria</taxon>
        <taxon>Pseudomonadati</taxon>
        <taxon>Bacteroidota</taxon>
        <taxon>Flavobacteriia</taxon>
        <taxon>Flavobacteriales</taxon>
        <taxon>Flavobacteriaceae</taxon>
        <taxon>Flavivirga</taxon>
    </lineage>
</organism>
<proteinExistence type="predicted"/>
<evidence type="ECO:0008006" key="3">
    <source>
        <dbReference type="Google" id="ProtNLM"/>
    </source>
</evidence>
<dbReference type="RefSeq" id="WP_303279731.1">
    <property type="nucleotide sequence ID" value="NZ_JAUOEK010000183.1"/>
</dbReference>
<gene>
    <name evidence="1" type="ORF">Q4Q35_19605</name>
</gene>
<dbReference type="EMBL" id="JAUOEK010000183">
    <property type="protein sequence ID" value="MDO5972013.1"/>
    <property type="molecule type" value="Genomic_DNA"/>
</dbReference>
<protein>
    <recommendedName>
        <fullName evidence="3">FRG domain-containing protein</fullName>
    </recommendedName>
</protein>
<reference evidence="1" key="1">
    <citation type="submission" date="2023-07" db="EMBL/GenBank/DDBJ databases">
        <title>Two novel species in the genus Flavivirga.</title>
        <authorList>
            <person name="Kwon K."/>
        </authorList>
    </citation>
    <scope>NUCLEOTIDE SEQUENCE</scope>
    <source>
        <strain evidence="1">KCTC 52353</strain>
    </source>
</reference>
<keyword evidence="2" id="KW-1185">Reference proteome</keyword>
<accession>A0ABT8WFT3</accession>
<name>A0ABT8WFT3_9FLAO</name>
<evidence type="ECO:0000313" key="2">
    <source>
        <dbReference type="Proteomes" id="UP001176883"/>
    </source>
</evidence>
<dbReference type="Proteomes" id="UP001176883">
    <property type="component" value="Unassembled WGS sequence"/>
</dbReference>